<protein>
    <submittedName>
        <fullName evidence="4">Uncharacterized protein</fullName>
    </submittedName>
</protein>
<dbReference type="PROSITE" id="PS51388">
    <property type="entry name" value="GED"/>
    <property type="match status" value="1"/>
</dbReference>
<dbReference type="PANTHER" id="PTHR11566:SF173">
    <property type="entry name" value="DYNAMIN-RELATED PROTEIN 4C"/>
    <property type="match status" value="1"/>
</dbReference>
<proteinExistence type="predicted"/>
<dbReference type="Gene3D" id="1.20.120.1240">
    <property type="entry name" value="Dynamin, middle domain"/>
    <property type="match status" value="1"/>
</dbReference>
<dbReference type="EMBL" id="CAUOFW020000783">
    <property type="protein sequence ID" value="CAK9136889.1"/>
    <property type="molecule type" value="Genomic_DNA"/>
</dbReference>
<feature type="domain" description="GED" evidence="2">
    <location>
        <begin position="407"/>
        <end position="500"/>
    </location>
</feature>
<reference evidence="4 6" key="1">
    <citation type="submission" date="2024-02" db="EMBL/GenBank/DDBJ databases">
        <authorList>
            <person name="Vignale AGUSTIN F."/>
            <person name="Sosa J E."/>
            <person name="Modenutti C."/>
        </authorList>
    </citation>
    <scope>NUCLEOTIDE SEQUENCE [LARGE SCALE GENOMIC DNA]</scope>
</reference>
<dbReference type="GO" id="GO:0005737">
    <property type="term" value="C:cytoplasm"/>
    <property type="evidence" value="ECO:0007669"/>
    <property type="project" value="UniProtKB-ARBA"/>
</dbReference>
<dbReference type="InterPro" id="IPR003130">
    <property type="entry name" value="GED"/>
</dbReference>
<comment type="caution">
    <text evidence="4">The sequence shown here is derived from an EMBL/GenBank/DDBJ whole genome shotgun (WGS) entry which is preliminary data.</text>
</comment>
<sequence>MVDLPGITRVPVHGQPDDIYEQISAIIMEYIRPEESIILNVLAATVDFPTCESIRMSRRVDKTGLRTLAVVTKADKAPEGLLDKVMADDVNIGLGYVCVRNRIGDESYDEARKKEAKLFETHPLLSKIDKYIVGIPVLAQKLVQIQASIIAKCLPEIVRKINDKLSANISELNSMPQNLTSVPEAVSALMQIIGSSVESLRKVLLRGEFEEYPDDKHMHCTARLAEMLNQCAQELQKSLEDNYKDNFLMEEIRVLEETRGIGLPNFLPRAAFLIILQEKVNEISGAPVEFISKVWEHIETVVVAVLMRHSERYPQLESSTRRAAQHLIAKKKDMSVDRVEEIIEMEKIIDYTCDPEYLTVWGKLMASKNLFLDVMNNYSRSTLITIDGFGEVEVGHLKPFPSIRDQAFDIKMRITAYWKIALKRLVDCVALHILFSVKNLVNKDMETEIVNELMDPHGGGLERLLEESPSVAIRRERLNKSIKLLKDSKEVVARVMDRIAINTD</sequence>
<dbReference type="Gene3D" id="3.40.50.300">
    <property type="entry name" value="P-loop containing nucleotide triphosphate hydrolases"/>
    <property type="match status" value="1"/>
</dbReference>
<accession>A0ABC8QVX1</accession>
<dbReference type="Pfam" id="PF02212">
    <property type="entry name" value="GED"/>
    <property type="match status" value="1"/>
</dbReference>
<dbReference type="EMBL" id="CAUOFW020003228">
    <property type="protein sequence ID" value="CAK9158697.1"/>
    <property type="molecule type" value="Genomic_DNA"/>
</dbReference>
<organism evidence="4 6">
    <name type="scientific">Ilex paraguariensis</name>
    <name type="common">yerba mate</name>
    <dbReference type="NCBI Taxonomy" id="185542"/>
    <lineage>
        <taxon>Eukaryota</taxon>
        <taxon>Viridiplantae</taxon>
        <taxon>Streptophyta</taxon>
        <taxon>Embryophyta</taxon>
        <taxon>Tracheophyta</taxon>
        <taxon>Spermatophyta</taxon>
        <taxon>Magnoliopsida</taxon>
        <taxon>eudicotyledons</taxon>
        <taxon>Gunneridae</taxon>
        <taxon>Pentapetalae</taxon>
        <taxon>asterids</taxon>
        <taxon>campanulids</taxon>
        <taxon>Aquifoliales</taxon>
        <taxon>Aquifoliaceae</taxon>
        <taxon>Ilex</taxon>
    </lineage>
</organism>
<evidence type="ECO:0000259" key="2">
    <source>
        <dbReference type="PROSITE" id="PS51388"/>
    </source>
</evidence>
<dbReference type="Pfam" id="PF00350">
    <property type="entry name" value="Dynamin_N"/>
    <property type="match status" value="1"/>
</dbReference>
<keyword evidence="6" id="KW-1185">Reference proteome</keyword>
<dbReference type="InterPro" id="IPR030381">
    <property type="entry name" value="G_DYNAMIN_dom"/>
</dbReference>
<dbReference type="SUPFAM" id="SSF52540">
    <property type="entry name" value="P-loop containing nucleoside triphosphate hydrolases"/>
    <property type="match status" value="1"/>
</dbReference>
<dbReference type="PANTHER" id="PTHR11566">
    <property type="entry name" value="DYNAMIN"/>
    <property type="match status" value="1"/>
</dbReference>
<evidence type="ECO:0000313" key="5">
    <source>
        <dbReference type="EMBL" id="CAK9158697.1"/>
    </source>
</evidence>
<dbReference type="PROSITE" id="PS51718">
    <property type="entry name" value="G_DYNAMIN_2"/>
    <property type="match status" value="1"/>
</dbReference>
<feature type="domain" description="Dynamin-type G" evidence="3">
    <location>
        <begin position="1"/>
        <end position="155"/>
    </location>
</feature>
<dbReference type="SMART" id="SM00302">
    <property type="entry name" value="GED"/>
    <property type="match status" value="1"/>
</dbReference>
<gene>
    <name evidence="5" type="ORF">ILEXP_LOCUS27362</name>
    <name evidence="4" type="ORF">ILEXP_LOCUS3893</name>
</gene>
<dbReference type="AlphaFoldDB" id="A0ABC8QVX1"/>
<dbReference type="InterPro" id="IPR000375">
    <property type="entry name" value="Dynamin_stalk"/>
</dbReference>
<evidence type="ECO:0000313" key="6">
    <source>
        <dbReference type="Proteomes" id="UP001642360"/>
    </source>
</evidence>
<dbReference type="InterPro" id="IPR022812">
    <property type="entry name" value="Dynamin"/>
</dbReference>
<dbReference type="InterPro" id="IPR020850">
    <property type="entry name" value="GED_dom"/>
</dbReference>
<dbReference type="InterPro" id="IPR027417">
    <property type="entry name" value="P-loop_NTPase"/>
</dbReference>
<evidence type="ECO:0000256" key="1">
    <source>
        <dbReference type="ARBA" id="ARBA00023175"/>
    </source>
</evidence>
<keyword evidence="1" id="KW-0505">Motor protein</keyword>
<dbReference type="InterPro" id="IPR045063">
    <property type="entry name" value="Dynamin_N"/>
</dbReference>
<evidence type="ECO:0000313" key="4">
    <source>
        <dbReference type="EMBL" id="CAK9136889.1"/>
    </source>
</evidence>
<name>A0ABC8QVX1_9AQUA</name>
<dbReference type="Proteomes" id="UP001642360">
    <property type="component" value="Unassembled WGS sequence"/>
</dbReference>
<evidence type="ECO:0000259" key="3">
    <source>
        <dbReference type="PROSITE" id="PS51718"/>
    </source>
</evidence>
<dbReference type="Pfam" id="PF01031">
    <property type="entry name" value="Dynamin_M"/>
    <property type="match status" value="1"/>
</dbReference>